<evidence type="ECO:0000313" key="1">
    <source>
        <dbReference type="EMBL" id="KAG9493319.1"/>
    </source>
</evidence>
<dbReference type="AlphaFoldDB" id="A0A8J6FUZ1"/>
<dbReference type="EMBL" id="WNTK01000001">
    <property type="protein sequence ID" value="KAG9493319.1"/>
    <property type="molecule type" value="Genomic_DNA"/>
</dbReference>
<reference evidence="1" key="1">
    <citation type="thesis" date="2020" institute="ProQuest LLC" country="789 East Eisenhower Parkway, Ann Arbor, MI, USA">
        <title>Comparative Genomics and Chromosome Evolution.</title>
        <authorList>
            <person name="Mudd A.B."/>
        </authorList>
    </citation>
    <scope>NUCLEOTIDE SEQUENCE</scope>
    <source>
        <strain evidence="1">HN-11 Male</strain>
        <tissue evidence="1">Kidney and liver</tissue>
    </source>
</reference>
<evidence type="ECO:0000313" key="2">
    <source>
        <dbReference type="Proteomes" id="UP000770717"/>
    </source>
</evidence>
<protein>
    <submittedName>
        <fullName evidence="1">Uncharacterized protein</fullName>
    </submittedName>
</protein>
<dbReference type="Proteomes" id="UP000770717">
    <property type="component" value="Unassembled WGS sequence"/>
</dbReference>
<proteinExistence type="predicted"/>
<organism evidence="1 2">
    <name type="scientific">Eleutherodactylus coqui</name>
    <name type="common">Puerto Rican coqui</name>
    <dbReference type="NCBI Taxonomy" id="57060"/>
    <lineage>
        <taxon>Eukaryota</taxon>
        <taxon>Metazoa</taxon>
        <taxon>Chordata</taxon>
        <taxon>Craniata</taxon>
        <taxon>Vertebrata</taxon>
        <taxon>Euteleostomi</taxon>
        <taxon>Amphibia</taxon>
        <taxon>Batrachia</taxon>
        <taxon>Anura</taxon>
        <taxon>Neobatrachia</taxon>
        <taxon>Hyloidea</taxon>
        <taxon>Eleutherodactylidae</taxon>
        <taxon>Eleutherodactylinae</taxon>
        <taxon>Eleutherodactylus</taxon>
        <taxon>Eleutherodactylus</taxon>
    </lineage>
</organism>
<gene>
    <name evidence="1" type="ORF">GDO78_001297</name>
</gene>
<keyword evidence="2" id="KW-1185">Reference proteome</keyword>
<sequence length="81" mass="9489">MTKISAKLISLTLQRQFSLTLKYHILLPCSMRLIKSDRITISIISIYLVVFLKQKGSNIANSIKIYYSKFLYRPRCLYGNR</sequence>
<accession>A0A8J6FUZ1</accession>
<comment type="caution">
    <text evidence="1">The sequence shown here is derived from an EMBL/GenBank/DDBJ whole genome shotgun (WGS) entry which is preliminary data.</text>
</comment>
<name>A0A8J6FUZ1_ELECQ</name>